<evidence type="ECO:0000313" key="1">
    <source>
        <dbReference type="EMBL" id="QID23929.1"/>
    </source>
</evidence>
<accession>A0A6G6APQ0</accession>
<keyword evidence="1" id="KW-0614">Plasmid</keyword>
<dbReference type="EMBL" id="MN175386">
    <property type="protein sequence ID" value="QID23929.1"/>
    <property type="molecule type" value="Genomic_DNA"/>
</dbReference>
<geneLocation type="plasmid" evidence="1">
    <name>pKP-13-14-NDM-9</name>
</geneLocation>
<organism evidence="1">
    <name type="scientific">Klebsiella pneumoniae</name>
    <dbReference type="NCBI Taxonomy" id="573"/>
    <lineage>
        <taxon>Bacteria</taxon>
        <taxon>Pseudomonadati</taxon>
        <taxon>Pseudomonadota</taxon>
        <taxon>Gammaproteobacteria</taxon>
        <taxon>Enterobacterales</taxon>
        <taxon>Enterobacteriaceae</taxon>
        <taxon>Klebsiella/Raoultella group</taxon>
        <taxon>Klebsiella</taxon>
        <taxon>Klebsiella pneumoniae complex</taxon>
    </lineage>
</organism>
<dbReference type="AlphaFoldDB" id="A0A6G6APQ0"/>
<protein>
    <submittedName>
        <fullName evidence="1">Uncharacterized protein</fullName>
    </submittedName>
</protein>
<proteinExistence type="predicted"/>
<sequence length="50" mass="6109">MFYHLRFFFILRLQDALPMPDTENEYPPLKSKFLSLIFRDKSEVIKVFLN</sequence>
<reference evidence="1" key="1">
    <citation type="submission" date="2019-07" db="EMBL/GenBank/DDBJ databases">
        <authorList>
            <person name="Cheng J."/>
        </authorList>
    </citation>
    <scope>NUCLEOTIDE SEQUENCE</scope>
    <source>
        <strain evidence="1">KP-13-14</strain>
        <plasmid evidence="1">pKP-13-14-NDM-9</plasmid>
    </source>
</reference>
<name>A0A6G6APQ0_KLEPN</name>